<evidence type="ECO:0000256" key="4">
    <source>
        <dbReference type="ARBA" id="ARBA00022771"/>
    </source>
</evidence>
<dbReference type="AlphaFoldDB" id="A0A6J3MBS5"/>
<dbReference type="PROSITE" id="PS00028">
    <property type="entry name" value="ZINC_FINGER_C2H2_1"/>
    <property type="match status" value="1"/>
</dbReference>
<dbReference type="GO" id="GO:0008270">
    <property type="term" value="F:zinc ion binding"/>
    <property type="evidence" value="ECO:0007669"/>
    <property type="project" value="UniProtKB-KW"/>
</dbReference>
<reference evidence="11" key="1">
    <citation type="submission" date="2020-01" db="EMBL/GenBank/DDBJ databases">
        <authorList>
            <consortium name="DOE Joint Genome Institute"/>
            <person name="Haridas S."/>
            <person name="Albert R."/>
            <person name="Binder M."/>
            <person name="Bloem J."/>
            <person name="Labutti K."/>
            <person name="Salamov A."/>
            <person name="Andreopoulos B."/>
            <person name="Baker S.E."/>
            <person name="Barry K."/>
            <person name="Bills G."/>
            <person name="Bluhm B.H."/>
            <person name="Cannon C."/>
            <person name="Castanera R."/>
            <person name="Culley D.E."/>
            <person name="Daum C."/>
            <person name="Ezra D."/>
            <person name="Gonzalez J.B."/>
            <person name="Henrissat B."/>
            <person name="Kuo A."/>
            <person name="Liang C."/>
            <person name="Lipzen A."/>
            <person name="Lutzoni F."/>
            <person name="Magnuson J."/>
            <person name="Mondo S."/>
            <person name="Nolan M."/>
            <person name="Ohm R."/>
            <person name="Pangilinan J."/>
            <person name="Park H.-J."/>
            <person name="Ramirez L."/>
            <person name="Alfaro M."/>
            <person name="Sun H."/>
            <person name="Tritt A."/>
            <person name="Yoshinaga Y."/>
            <person name="Zwiers L.-H."/>
            <person name="Turgeon B.G."/>
            <person name="Goodwin S.B."/>
            <person name="Spatafora J.W."/>
            <person name="Crous P.W."/>
            <person name="Grigoriev I.V."/>
        </authorList>
    </citation>
    <scope>NUCLEOTIDE SEQUENCE</scope>
    <source>
        <strain evidence="11">CBS 342.82</strain>
    </source>
</reference>
<keyword evidence="2" id="KW-0479">Metal-binding</keyword>
<dbReference type="InterPro" id="IPR051059">
    <property type="entry name" value="VerF-like"/>
</dbReference>
<evidence type="ECO:0000256" key="6">
    <source>
        <dbReference type="ARBA" id="ARBA00023242"/>
    </source>
</evidence>
<feature type="region of interest" description="Disordered" evidence="8">
    <location>
        <begin position="164"/>
        <end position="199"/>
    </location>
</feature>
<accession>A0A6J3MBS5</accession>
<dbReference type="InterPro" id="IPR007219">
    <property type="entry name" value="XnlR_reg_dom"/>
</dbReference>
<evidence type="ECO:0000259" key="9">
    <source>
        <dbReference type="PROSITE" id="PS50157"/>
    </source>
</evidence>
<feature type="compositionally biased region" description="Low complexity" evidence="8">
    <location>
        <begin position="311"/>
        <end position="320"/>
    </location>
</feature>
<dbReference type="InterPro" id="IPR036236">
    <property type="entry name" value="Znf_C2H2_sf"/>
</dbReference>
<dbReference type="Proteomes" id="UP000504637">
    <property type="component" value="Unplaced"/>
</dbReference>
<keyword evidence="10" id="KW-1185">Reference proteome</keyword>
<dbReference type="GO" id="GO:0005634">
    <property type="term" value="C:nucleus"/>
    <property type="evidence" value="ECO:0007669"/>
    <property type="project" value="UniProtKB-SubCell"/>
</dbReference>
<dbReference type="PANTHER" id="PTHR40626:SF30">
    <property type="entry name" value="FINGER DOMAIN PROTEIN, PUTATIVE (AFU_ORTHOLOGUE AFUA_4G13600)-RELATED"/>
    <property type="match status" value="1"/>
</dbReference>
<evidence type="ECO:0000256" key="7">
    <source>
        <dbReference type="PROSITE-ProRule" id="PRU00042"/>
    </source>
</evidence>
<dbReference type="PANTHER" id="PTHR40626">
    <property type="entry name" value="MIP31509P"/>
    <property type="match status" value="1"/>
</dbReference>
<feature type="region of interest" description="Disordered" evidence="8">
    <location>
        <begin position="790"/>
        <end position="810"/>
    </location>
</feature>
<sequence length="873" mass="96783">MDPKAPESVDDRAFRRDYTTPSGNRKRSRQPSVQSSKSPRPDLTSSPIPSGRSRVDQTSLRPGSAVHAGEMNLSPTPSEAASGSVVKYTRTGRVSKATKGQRVHHCDECGKHERNPSRYIMTYTRAEHLRRHQQNHNPGAYPCNFPGCRRAFYREDLLARHRVRHNDSENQSSRRNSIDSQGSAQSIVESTHAQVSTSAVPPAAFAPSMLSAEPQHAVVASNGQRPTPTSYKRMIPPNELQNSVRPLLVGDEGFGMEPNIDITSSPYAVSVSGSMPMPFDHVAGNDYQAPLSDRTWAPEFLWEGYGQPGRSSQSSISSGSTALLQRQGRHPQNRPYNTLCIDVDYNQDNSAAIGYGNQLTYSTPFQPVQMFAAAARDRLELTALTIPGTDLDLNLDFLVAPTQQRYVAAYWADIHPLFPVLHRDKFESSPPSPLLKTAVMALGAQSLGEIKDSLDSRILHERCVKVLRRRASQQYQPNRICDLQATVLVEIYSVFKARQLSAQFSRSFEQVYNQLINDPETSMRSYPTFNTAGYIDYYGPVAPLYSSNLDVQCKQRLLLACQLLDLQQTALFGRQPLNDVLAAFCNIPLTESQSSWDALPNTFADSTADLSDPQNGTICDLLRSASSLEAPSMKPYDSFISSMMIATIIRPSLGVHLGGCFLEDDDSISSPLLHAIEQNPRSEMAYHTAMLCKNAPIRDILAVAGESWIMTEKLSSQAEFTAAQIVVRNWASESSAAAAQRNTLAHAFAILRVHHKHPKVGLLYRDWAIYLAAITVWVKSYATNHNHRAAKRVKMNSKQTSGPTGSHDSDSAIASILKHGFEGLKSWSETQKILHWTKARLDRVDMPHSSGLISLAKDVLEKLSIRGNEPHWF</sequence>
<feature type="region of interest" description="Disordered" evidence="8">
    <location>
        <begin position="1"/>
        <end position="85"/>
    </location>
</feature>
<keyword evidence="5" id="KW-0862">Zinc</keyword>
<dbReference type="OrthoDB" id="6077919at2759"/>
<keyword evidence="3" id="KW-0677">Repeat</keyword>
<dbReference type="GO" id="GO:0000981">
    <property type="term" value="F:DNA-binding transcription factor activity, RNA polymerase II-specific"/>
    <property type="evidence" value="ECO:0007669"/>
    <property type="project" value="InterPro"/>
</dbReference>
<evidence type="ECO:0000256" key="2">
    <source>
        <dbReference type="ARBA" id="ARBA00022723"/>
    </source>
</evidence>
<comment type="subcellular location">
    <subcellularLocation>
        <location evidence="1">Nucleus</location>
    </subcellularLocation>
</comment>
<evidence type="ECO:0000256" key="8">
    <source>
        <dbReference type="SAM" id="MobiDB-lite"/>
    </source>
</evidence>
<evidence type="ECO:0000313" key="11">
    <source>
        <dbReference type="RefSeq" id="XP_033462364.1"/>
    </source>
</evidence>
<evidence type="ECO:0000256" key="1">
    <source>
        <dbReference type="ARBA" id="ARBA00004123"/>
    </source>
</evidence>
<dbReference type="GeneID" id="54357048"/>
<dbReference type="RefSeq" id="XP_033462364.1">
    <property type="nucleotide sequence ID" value="XM_033599249.1"/>
</dbReference>
<dbReference type="GO" id="GO:0000785">
    <property type="term" value="C:chromatin"/>
    <property type="evidence" value="ECO:0007669"/>
    <property type="project" value="TreeGrafter"/>
</dbReference>
<feature type="domain" description="C2H2-type" evidence="9">
    <location>
        <begin position="141"/>
        <end position="170"/>
    </location>
</feature>
<dbReference type="PROSITE" id="PS50157">
    <property type="entry name" value="ZINC_FINGER_C2H2_2"/>
    <property type="match status" value="1"/>
</dbReference>
<dbReference type="InterPro" id="IPR013087">
    <property type="entry name" value="Znf_C2H2_type"/>
</dbReference>
<dbReference type="GO" id="GO:0000978">
    <property type="term" value="F:RNA polymerase II cis-regulatory region sequence-specific DNA binding"/>
    <property type="evidence" value="ECO:0007669"/>
    <property type="project" value="InterPro"/>
</dbReference>
<keyword evidence="6" id="KW-0539">Nucleus</keyword>
<feature type="compositionally biased region" description="Polar residues" evidence="8">
    <location>
        <begin position="169"/>
        <end position="199"/>
    </location>
</feature>
<dbReference type="GO" id="GO:0006351">
    <property type="term" value="P:DNA-templated transcription"/>
    <property type="evidence" value="ECO:0007669"/>
    <property type="project" value="InterPro"/>
</dbReference>
<reference evidence="11" key="2">
    <citation type="submission" date="2020-04" db="EMBL/GenBank/DDBJ databases">
        <authorList>
            <consortium name="NCBI Genome Project"/>
        </authorList>
    </citation>
    <scope>NUCLEOTIDE SEQUENCE</scope>
    <source>
        <strain evidence="11">CBS 342.82</strain>
    </source>
</reference>
<feature type="compositionally biased region" description="Polar residues" evidence="8">
    <location>
        <begin position="796"/>
        <end position="806"/>
    </location>
</feature>
<feature type="compositionally biased region" description="Polar residues" evidence="8">
    <location>
        <begin position="30"/>
        <end position="48"/>
    </location>
</feature>
<reference evidence="11" key="3">
    <citation type="submission" date="2025-08" db="UniProtKB">
        <authorList>
            <consortium name="RefSeq"/>
        </authorList>
    </citation>
    <scope>IDENTIFICATION</scope>
    <source>
        <strain evidence="11">CBS 342.82</strain>
    </source>
</reference>
<dbReference type="Pfam" id="PF04082">
    <property type="entry name" value="Fungal_trans"/>
    <property type="match status" value="1"/>
</dbReference>
<name>A0A6J3MBS5_9PEZI</name>
<organism evidence="11">
    <name type="scientific">Dissoconium aciculare CBS 342.82</name>
    <dbReference type="NCBI Taxonomy" id="1314786"/>
    <lineage>
        <taxon>Eukaryota</taxon>
        <taxon>Fungi</taxon>
        <taxon>Dikarya</taxon>
        <taxon>Ascomycota</taxon>
        <taxon>Pezizomycotina</taxon>
        <taxon>Dothideomycetes</taxon>
        <taxon>Dothideomycetidae</taxon>
        <taxon>Mycosphaerellales</taxon>
        <taxon>Dissoconiaceae</taxon>
        <taxon>Dissoconium</taxon>
    </lineage>
</organism>
<keyword evidence="4 7" id="KW-0863">Zinc-finger</keyword>
<feature type="region of interest" description="Disordered" evidence="8">
    <location>
        <begin position="307"/>
        <end position="331"/>
    </location>
</feature>
<evidence type="ECO:0000256" key="3">
    <source>
        <dbReference type="ARBA" id="ARBA00022737"/>
    </source>
</evidence>
<protein>
    <recommendedName>
        <fullName evidence="9">C2H2-type domain-containing protein</fullName>
    </recommendedName>
</protein>
<gene>
    <name evidence="11" type="ORF">K489DRAFT_155070</name>
</gene>
<dbReference type="SUPFAM" id="SSF57667">
    <property type="entry name" value="beta-beta-alpha zinc fingers"/>
    <property type="match status" value="1"/>
</dbReference>
<evidence type="ECO:0000256" key="5">
    <source>
        <dbReference type="ARBA" id="ARBA00022833"/>
    </source>
</evidence>
<feature type="compositionally biased region" description="Basic and acidic residues" evidence="8">
    <location>
        <begin position="1"/>
        <end position="18"/>
    </location>
</feature>
<dbReference type="SMART" id="SM00355">
    <property type="entry name" value="ZnF_C2H2"/>
    <property type="match status" value="2"/>
</dbReference>
<dbReference type="CDD" id="cd12148">
    <property type="entry name" value="fungal_TF_MHR"/>
    <property type="match status" value="1"/>
</dbReference>
<evidence type="ECO:0000313" key="10">
    <source>
        <dbReference type="Proteomes" id="UP000504637"/>
    </source>
</evidence>
<proteinExistence type="predicted"/>
<dbReference type="Gene3D" id="3.30.160.60">
    <property type="entry name" value="Classic Zinc Finger"/>
    <property type="match status" value="1"/>
</dbReference>